<dbReference type="SUPFAM" id="SSF57701">
    <property type="entry name" value="Zn2/Cys6 DNA-binding domain"/>
    <property type="match status" value="1"/>
</dbReference>
<dbReference type="InParanoid" id="W2SAM1"/>
<evidence type="ECO:0000256" key="1">
    <source>
        <dbReference type="ARBA" id="ARBA00023015"/>
    </source>
</evidence>
<dbReference type="InterPro" id="IPR053157">
    <property type="entry name" value="Sterol_Uptake_Regulator"/>
</dbReference>
<sequence>MSTRRSYHKVRGGCLTCKRRKVRCGLERPTCDNCNRLSRDCTYAAETAIKPALSRSPSIAPIPSAALEVELMHHYTAFTAPTVGHDQHLVSLWRDVVPKHAFKHRFLLLGLFAVAAQHKLHCGKPEFPDELFDAASYYYQEALPIYISLLDDINEDNCHALFAFSQLLAGISCSRLSLGFYDQPGSPQSLIDSLVGVFELLKGALAIAKQASTWLNAGDLRDMMNNLPVLDAPEESAAQKPCAEALAALTVRIVGDTEADATAGASTRAEILLPTIELIRTLLIRYPSSGNDGLSKIAGLPVWLDARFYRLLRARDEASLVVLAYYGAVLHRVNHPSPMC</sequence>
<dbReference type="Gene3D" id="4.10.240.10">
    <property type="entry name" value="Zn(2)-C6 fungal-type DNA-binding domain"/>
    <property type="match status" value="1"/>
</dbReference>
<evidence type="ECO:0000256" key="3">
    <source>
        <dbReference type="ARBA" id="ARBA00023163"/>
    </source>
</evidence>
<keyword evidence="3" id="KW-0804">Transcription</keyword>
<dbReference type="CDD" id="cd00067">
    <property type="entry name" value="GAL4"/>
    <property type="match status" value="1"/>
</dbReference>
<dbReference type="PROSITE" id="PS50048">
    <property type="entry name" value="ZN2_CY6_FUNGAL_2"/>
    <property type="match status" value="1"/>
</dbReference>
<evidence type="ECO:0000313" key="7">
    <source>
        <dbReference type="Proteomes" id="UP000030752"/>
    </source>
</evidence>
<dbReference type="HOGENOM" id="CLU_024934_5_2_1"/>
<dbReference type="PANTHER" id="PTHR47784">
    <property type="entry name" value="STEROL UPTAKE CONTROL PROTEIN 2"/>
    <property type="match status" value="1"/>
</dbReference>
<dbReference type="InterPro" id="IPR036864">
    <property type="entry name" value="Zn2-C6_fun-type_DNA-bd_sf"/>
</dbReference>
<evidence type="ECO:0000256" key="4">
    <source>
        <dbReference type="ARBA" id="ARBA00023242"/>
    </source>
</evidence>
<dbReference type="Proteomes" id="UP000030752">
    <property type="component" value="Unassembled WGS sequence"/>
</dbReference>
<protein>
    <recommendedName>
        <fullName evidence="5">Zn(2)-C6 fungal-type domain-containing protein</fullName>
    </recommendedName>
</protein>
<feature type="domain" description="Zn(2)-C6 fungal-type" evidence="5">
    <location>
        <begin position="13"/>
        <end position="43"/>
    </location>
</feature>
<proteinExistence type="predicted"/>
<dbReference type="InterPro" id="IPR001138">
    <property type="entry name" value="Zn2Cys6_DnaBD"/>
</dbReference>
<dbReference type="GO" id="GO:0003677">
    <property type="term" value="F:DNA binding"/>
    <property type="evidence" value="ECO:0007669"/>
    <property type="project" value="UniProtKB-KW"/>
</dbReference>
<keyword evidence="1" id="KW-0805">Transcription regulation</keyword>
<dbReference type="GO" id="GO:0008270">
    <property type="term" value="F:zinc ion binding"/>
    <property type="evidence" value="ECO:0007669"/>
    <property type="project" value="InterPro"/>
</dbReference>
<keyword evidence="4" id="KW-0539">Nucleus</keyword>
<keyword evidence="7" id="KW-1185">Reference proteome</keyword>
<reference evidence="6 7" key="1">
    <citation type="submission" date="2013-03" db="EMBL/GenBank/DDBJ databases">
        <title>The Genome Sequence of Phialophora europaea CBS 101466.</title>
        <authorList>
            <consortium name="The Broad Institute Genomics Platform"/>
            <person name="Cuomo C."/>
            <person name="de Hoog S."/>
            <person name="Gorbushina A."/>
            <person name="Walker B."/>
            <person name="Young S.K."/>
            <person name="Zeng Q."/>
            <person name="Gargeya S."/>
            <person name="Fitzgerald M."/>
            <person name="Haas B."/>
            <person name="Abouelleil A."/>
            <person name="Allen A.W."/>
            <person name="Alvarado L."/>
            <person name="Arachchi H.M."/>
            <person name="Berlin A.M."/>
            <person name="Chapman S.B."/>
            <person name="Gainer-Dewar J."/>
            <person name="Goldberg J."/>
            <person name="Griggs A."/>
            <person name="Gujja S."/>
            <person name="Hansen M."/>
            <person name="Howarth C."/>
            <person name="Imamovic A."/>
            <person name="Ireland A."/>
            <person name="Larimer J."/>
            <person name="McCowan C."/>
            <person name="Murphy C."/>
            <person name="Pearson M."/>
            <person name="Poon T.W."/>
            <person name="Priest M."/>
            <person name="Roberts A."/>
            <person name="Saif S."/>
            <person name="Shea T."/>
            <person name="Sisk P."/>
            <person name="Sykes S."/>
            <person name="Wortman J."/>
            <person name="Nusbaum C."/>
            <person name="Birren B."/>
        </authorList>
    </citation>
    <scope>NUCLEOTIDE SEQUENCE [LARGE SCALE GENOMIC DNA]</scope>
    <source>
        <strain evidence="6 7">CBS 101466</strain>
    </source>
</reference>
<evidence type="ECO:0000313" key="6">
    <source>
        <dbReference type="EMBL" id="ETN45747.1"/>
    </source>
</evidence>
<dbReference type="EMBL" id="KB822712">
    <property type="protein sequence ID" value="ETN45747.1"/>
    <property type="molecule type" value="Genomic_DNA"/>
</dbReference>
<dbReference type="RefSeq" id="XP_008712475.1">
    <property type="nucleotide sequence ID" value="XM_008714253.1"/>
</dbReference>
<name>W2SAM1_CYPE1</name>
<dbReference type="GO" id="GO:0001228">
    <property type="term" value="F:DNA-binding transcription activator activity, RNA polymerase II-specific"/>
    <property type="evidence" value="ECO:0007669"/>
    <property type="project" value="TreeGrafter"/>
</dbReference>
<gene>
    <name evidence="6" type="ORF">HMPREF1541_09580</name>
</gene>
<dbReference type="VEuPathDB" id="FungiDB:HMPREF1541_09580"/>
<dbReference type="SMART" id="SM00066">
    <property type="entry name" value="GAL4"/>
    <property type="match status" value="1"/>
</dbReference>
<dbReference type="PANTHER" id="PTHR47784:SF5">
    <property type="entry name" value="STEROL UPTAKE CONTROL PROTEIN 2"/>
    <property type="match status" value="1"/>
</dbReference>
<evidence type="ECO:0000259" key="5">
    <source>
        <dbReference type="PROSITE" id="PS50048"/>
    </source>
</evidence>
<dbReference type="STRING" id="1220924.W2SAM1"/>
<accession>W2SAM1</accession>
<dbReference type="eggNOG" id="ENOG502QRM1">
    <property type="taxonomic scope" value="Eukaryota"/>
</dbReference>
<evidence type="ECO:0000256" key="2">
    <source>
        <dbReference type="ARBA" id="ARBA00023125"/>
    </source>
</evidence>
<organism evidence="6 7">
    <name type="scientific">Cyphellophora europaea (strain CBS 101466)</name>
    <name type="common">Phialophora europaea</name>
    <dbReference type="NCBI Taxonomy" id="1220924"/>
    <lineage>
        <taxon>Eukaryota</taxon>
        <taxon>Fungi</taxon>
        <taxon>Dikarya</taxon>
        <taxon>Ascomycota</taxon>
        <taxon>Pezizomycotina</taxon>
        <taxon>Eurotiomycetes</taxon>
        <taxon>Chaetothyriomycetidae</taxon>
        <taxon>Chaetothyriales</taxon>
        <taxon>Cyphellophoraceae</taxon>
        <taxon>Cyphellophora</taxon>
    </lineage>
</organism>
<dbReference type="PROSITE" id="PS00463">
    <property type="entry name" value="ZN2_CY6_FUNGAL_1"/>
    <property type="match status" value="1"/>
</dbReference>
<dbReference type="AlphaFoldDB" id="W2SAM1"/>
<keyword evidence="2" id="KW-0238">DNA-binding</keyword>
<dbReference type="OrthoDB" id="5350673at2759"/>
<dbReference type="Pfam" id="PF00172">
    <property type="entry name" value="Zn_clus"/>
    <property type="match status" value="1"/>
</dbReference>
<dbReference type="GeneID" id="19976919"/>